<dbReference type="GO" id="GO:0005525">
    <property type="term" value="F:GTP binding"/>
    <property type="evidence" value="ECO:0007669"/>
    <property type="project" value="InterPro"/>
</dbReference>
<dbReference type="SMART" id="SM00175">
    <property type="entry name" value="RAB"/>
    <property type="match status" value="1"/>
</dbReference>
<dbReference type="InterPro" id="IPR027417">
    <property type="entry name" value="P-loop_NTPase"/>
</dbReference>
<proteinExistence type="predicted"/>
<dbReference type="SUPFAM" id="SSF52540">
    <property type="entry name" value="P-loop containing nucleoside triphosphate hydrolases"/>
    <property type="match status" value="1"/>
</dbReference>
<dbReference type="OMA" id="HAVKGWI"/>
<dbReference type="RefSeq" id="XP_004334686.1">
    <property type="nucleotide sequence ID" value="XM_004334638.1"/>
</dbReference>
<dbReference type="STRING" id="1257118.L8GIV3"/>
<dbReference type="PRINTS" id="PR00449">
    <property type="entry name" value="RASTRNSFRMNG"/>
</dbReference>
<dbReference type="SMART" id="SM00176">
    <property type="entry name" value="RAN"/>
    <property type="match status" value="1"/>
</dbReference>
<gene>
    <name evidence="3" type="ORF">ACA1_091830</name>
</gene>
<feature type="compositionally biased region" description="Basic and acidic residues" evidence="2">
    <location>
        <begin position="192"/>
        <end position="212"/>
    </location>
</feature>
<feature type="region of interest" description="Disordered" evidence="2">
    <location>
        <begin position="192"/>
        <end position="250"/>
    </location>
</feature>
<name>L8GIV3_ACACF</name>
<dbReference type="GeneID" id="14913487"/>
<keyword evidence="4" id="KW-1185">Reference proteome</keyword>
<dbReference type="OrthoDB" id="63533at2759"/>
<accession>L8GIV3</accession>
<dbReference type="GO" id="GO:0003924">
    <property type="term" value="F:GTPase activity"/>
    <property type="evidence" value="ECO:0007669"/>
    <property type="project" value="InterPro"/>
</dbReference>
<dbReference type="PANTHER" id="PTHR47978">
    <property type="match status" value="1"/>
</dbReference>
<dbReference type="EMBL" id="KB008103">
    <property type="protein sequence ID" value="ELR12673.1"/>
    <property type="molecule type" value="Genomic_DNA"/>
</dbReference>
<dbReference type="Proteomes" id="UP000011083">
    <property type="component" value="Unassembled WGS sequence"/>
</dbReference>
<dbReference type="KEGG" id="acan:ACA1_091830"/>
<evidence type="ECO:0000313" key="4">
    <source>
        <dbReference type="Proteomes" id="UP000011083"/>
    </source>
</evidence>
<dbReference type="FunFam" id="3.40.50.300:FF:000808">
    <property type="entry name" value="Small GTP-binding protein, putative"/>
    <property type="match status" value="1"/>
</dbReference>
<keyword evidence="1" id="KW-0547">Nucleotide-binding</keyword>
<dbReference type="PROSITE" id="PS51419">
    <property type="entry name" value="RAB"/>
    <property type="match status" value="1"/>
</dbReference>
<sequence length="256" mass="28048">MSALSERIKAVEPSTYSNSETAIEAKVVLLGTGKTSLVQRYVNEDFDNTVTTTVGAGFANKRIVMDDVKIKLQIWDTAGQERFRSMAPMYYRGAVAAVLVYDITSVSSFHAVKGWIKELNEAAMQDGDLRRMAIGIAGNKKDLEADREVSTKDATAYADSIGAFYIETSALANEGLDDLFMGLCRRILGDKGSKGKGEGAGDNKGESLDARRNRTASKTGQQKTPRKETIKLEAPQTNHTDKHGSHEKTKRKCILF</sequence>
<dbReference type="SMART" id="SM00174">
    <property type="entry name" value="RHO"/>
    <property type="match status" value="1"/>
</dbReference>
<dbReference type="NCBIfam" id="TIGR00231">
    <property type="entry name" value="small_GTP"/>
    <property type="match status" value="1"/>
</dbReference>
<dbReference type="InterPro" id="IPR005225">
    <property type="entry name" value="Small_GTP-bd"/>
</dbReference>
<reference evidence="3 4" key="1">
    <citation type="journal article" date="2013" name="Genome Biol.">
        <title>Genome of Acanthamoeba castellanii highlights extensive lateral gene transfer and early evolution of tyrosine kinase signaling.</title>
        <authorList>
            <person name="Clarke M."/>
            <person name="Lohan A.J."/>
            <person name="Liu B."/>
            <person name="Lagkouvardos I."/>
            <person name="Roy S."/>
            <person name="Zafar N."/>
            <person name="Bertelli C."/>
            <person name="Schilde C."/>
            <person name="Kianianmomeni A."/>
            <person name="Burglin T.R."/>
            <person name="Frech C."/>
            <person name="Turcotte B."/>
            <person name="Kopec K.O."/>
            <person name="Synnott J.M."/>
            <person name="Choo C."/>
            <person name="Paponov I."/>
            <person name="Finkler A."/>
            <person name="Soon Heng Tan C."/>
            <person name="Hutchins A.P."/>
            <person name="Weinmeier T."/>
            <person name="Rattei T."/>
            <person name="Chu J.S."/>
            <person name="Gimenez G."/>
            <person name="Irimia M."/>
            <person name="Rigden D.J."/>
            <person name="Fitzpatrick D.A."/>
            <person name="Lorenzo-Morales J."/>
            <person name="Bateman A."/>
            <person name="Chiu C.H."/>
            <person name="Tang P."/>
            <person name="Hegemann P."/>
            <person name="Fromm H."/>
            <person name="Raoult D."/>
            <person name="Greub G."/>
            <person name="Miranda-Saavedra D."/>
            <person name="Chen N."/>
            <person name="Nash P."/>
            <person name="Ginger M.L."/>
            <person name="Horn M."/>
            <person name="Schaap P."/>
            <person name="Caler L."/>
            <person name="Loftus B."/>
        </authorList>
    </citation>
    <scope>NUCLEOTIDE SEQUENCE [LARGE SCALE GENOMIC DNA]</scope>
    <source>
        <strain evidence="3 4">Neff</strain>
    </source>
</reference>
<dbReference type="SMART" id="SM00173">
    <property type="entry name" value="RAS"/>
    <property type="match status" value="1"/>
</dbReference>
<evidence type="ECO:0000256" key="1">
    <source>
        <dbReference type="ARBA" id="ARBA00022741"/>
    </source>
</evidence>
<evidence type="ECO:0000313" key="3">
    <source>
        <dbReference type="EMBL" id="ELR12673.1"/>
    </source>
</evidence>
<protein>
    <submittedName>
        <fullName evidence="3">Ras subfamily Rab protein</fullName>
    </submittedName>
</protein>
<evidence type="ECO:0000256" key="2">
    <source>
        <dbReference type="SAM" id="MobiDB-lite"/>
    </source>
</evidence>
<dbReference type="Pfam" id="PF00071">
    <property type="entry name" value="Ras"/>
    <property type="match status" value="1"/>
</dbReference>
<dbReference type="Gene3D" id="3.40.50.300">
    <property type="entry name" value="P-loop containing nucleotide triphosphate hydrolases"/>
    <property type="match status" value="1"/>
</dbReference>
<dbReference type="AlphaFoldDB" id="L8GIV3"/>
<dbReference type="VEuPathDB" id="AmoebaDB:ACA1_091830"/>
<dbReference type="InterPro" id="IPR001806">
    <property type="entry name" value="Small_GTPase"/>
</dbReference>
<dbReference type="PROSITE" id="PS51421">
    <property type="entry name" value="RAS"/>
    <property type="match status" value="1"/>
</dbReference>
<organism evidence="3 4">
    <name type="scientific">Acanthamoeba castellanii (strain ATCC 30010 / Neff)</name>
    <dbReference type="NCBI Taxonomy" id="1257118"/>
    <lineage>
        <taxon>Eukaryota</taxon>
        <taxon>Amoebozoa</taxon>
        <taxon>Discosea</taxon>
        <taxon>Longamoebia</taxon>
        <taxon>Centramoebida</taxon>
        <taxon>Acanthamoebidae</taxon>
        <taxon>Acanthamoeba</taxon>
    </lineage>
</organism>